<dbReference type="Proteomes" id="UP000182034">
    <property type="component" value="Unassembled WGS sequence"/>
</dbReference>
<name>A0A1K2IP99_9FLAO</name>
<reference evidence="2" key="1">
    <citation type="submission" date="2016-10" db="EMBL/GenBank/DDBJ databases">
        <authorList>
            <person name="Varghese N."/>
            <person name="Submissions S."/>
        </authorList>
    </citation>
    <scope>NUCLEOTIDE SEQUENCE [LARGE SCALE GENOMIC DNA]</scope>
    <source>
        <strain evidence="2">SUR2</strain>
    </source>
</reference>
<evidence type="ECO:0000313" key="1">
    <source>
        <dbReference type="EMBL" id="SFZ93523.1"/>
    </source>
</evidence>
<dbReference type="STRING" id="1612149.SAMN05216324_105116"/>
<proteinExistence type="predicted"/>
<sequence length="59" mass="7205">MNEKEIKKIIENKKNLPFISQHWVINEINQKKEPAVSIKKYQTKKFLCYPFYKSILNYD</sequence>
<dbReference type="AlphaFoldDB" id="A0A1K2IP99"/>
<dbReference type="RefSeq" id="WP_072409123.1">
    <property type="nucleotide sequence ID" value="NZ_FPKW01000005.1"/>
</dbReference>
<protein>
    <submittedName>
        <fullName evidence="1">Uncharacterized protein</fullName>
    </submittedName>
</protein>
<dbReference type="EMBL" id="FPKW01000005">
    <property type="protein sequence ID" value="SFZ93523.1"/>
    <property type="molecule type" value="Genomic_DNA"/>
</dbReference>
<gene>
    <name evidence="1" type="ORF">SAMN05216324_105116</name>
</gene>
<accession>A0A1K2IP99</accession>
<evidence type="ECO:0000313" key="2">
    <source>
        <dbReference type="Proteomes" id="UP000182034"/>
    </source>
</evidence>
<keyword evidence="2" id="KW-1185">Reference proteome</keyword>
<organism evidence="1 2">
    <name type="scientific">Chryseobacterium limigenitum</name>
    <dbReference type="NCBI Taxonomy" id="1612149"/>
    <lineage>
        <taxon>Bacteria</taxon>
        <taxon>Pseudomonadati</taxon>
        <taxon>Bacteroidota</taxon>
        <taxon>Flavobacteriia</taxon>
        <taxon>Flavobacteriales</taxon>
        <taxon>Weeksellaceae</taxon>
        <taxon>Chryseobacterium group</taxon>
        <taxon>Chryseobacterium</taxon>
    </lineage>
</organism>